<dbReference type="Pfam" id="PF00001">
    <property type="entry name" value="7tm_1"/>
    <property type="match status" value="1"/>
</dbReference>
<feature type="transmembrane region" description="Helical" evidence="10">
    <location>
        <begin position="41"/>
        <end position="60"/>
    </location>
</feature>
<comment type="subcellular location">
    <subcellularLocation>
        <location evidence="1">Cell membrane</location>
        <topology evidence="1">Multi-pass membrane protein</topology>
    </subcellularLocation>
</comment>
<dbReference type="GO" id="GO:0004930">
    <property type="term" value="F:G protein-coupled receptor activity"/>
    <property type="evidence" value="ECO:0007669"/>
    <property type="project" value="UniProtKB-KW"/>
</dbReference>
<dbReference type="GO" id="GO:0005886">
    <property type="term" value="C:plasma membrane"/>
    <property type="evidence" value="ECO:0000318"/>
    <property type="project" value="GO_Central"/>
</dbReference>
<dbReference type="InterPro" id="IPR026234">
    <property type="entry name" value="MRGPCRFAMILY"/>
</dbReference>
<dbReference type="PROSITE" id="PS00237">
    <property type="entry name" value="G_PROTEIN_RECEP_F1_1"/>
    <property type="match status" value="1"/>
</dbReference>
<dbReference type="PANTHER" id="PTHR11334:SF29">
    <property type="entry name" value="MAS-RELATED G-PROTEIN COUPLED RECEPTOR MEMBER X2"/>
    <property type="match status" value="1"/>
</dbReference>
<dbReference type="InterPro" id="IPR000276">
    <property type="entry name" value="GPCR_Rhodpsn"/>
</dbReference>
<keyword evidence="5 9" id="KW-0297">G-protein coupled receptor</keyword>
<dbReference type="STRING" id="7918.ENSLOCP00000012790"/>
<dbReference type="eggNOG" id="KOG3656">
    <property type="taxonomic scope" value="Eukaryota"/>
</dbReference>
<evidence type="ECO:0000256" key="10">
    <source>
        <dbReference type="SAM" id="Phobius"/>
    </source>
</evidence>
<evidence type="ECO:0000256" key="7">
    <source>
        <dbReference type="ARBA" id="ARBA00023170"/>
    </source>
</evidence>
<reference evidence="13" key="1">
    <citation type="submission" date="2011-12" db="EMBL/GenBank/DDBJ databases">
        <title>The Draft Genome of Lepisosteus oculatus.</title>
        <authorList>
            <consortium name="The Broad Institute Genome Assembly &amp; Analysis Group"/>
            <consortium name="Computational R&amp;D Group"/>
            <consortium name="and Sequencing Platform"/>
            <person name="Di Palma F."/>
            <person name="Alfoldi J."/>
            <person name="Johnson J."/>
            <person name="Berlin A."/>
            <person name="Gnerre S."/>
            <person name="Jaffe D."/>
            <person name="MacCallum I."/>
            <person name="Young S."/>
            <person name="Walker B.J."/>
            <person name="Lander E.S."/>
            <person name="Lindblad-Toh K."/>
        </authorList>
    </citation>
    <scope>NUCLEOTIDE SEQUENCE [LARGE SCALE GENOMIC DNA]</scope>
</reference>
<dbReference type="SUPFAM" id="SSF81321">
    <property type="entry name" value="Family A G protein-coupled receptor-like"/>
    <property type="match status" value="1"/>
</dbReference>
<keyword evidence="8 9" id="KW-0807">Transducer</keyword>
<dbReference type="HOGENOM" id="CLU_009579_4_1_1"/>
<dbReference type="Ensembl" id="ENSLOCT00000012815.1">
    <property type="protein sequence ID" value="ENSLOCP00000012790.1"/>
    <property type="gene ID" value="ENSLOCG00000010437.1"/>
</dbReference>
<accession>W5MWN1</accession>
<protein>
    <recommendedName>
        <fullName evidence="11">G-protein coupled receptors family 1 profile domain-containing protein</fullName>
    </recommendedName>
</protein>
<evidence type="ECO:0000256" key="6">
    <source>
        <dbReference type="ARBA" id="ARBA00023136"/>
    </source>
</evidence>
<feature type="transmembrane region" description="Helical" evidence="10">
    <location>
        <begin position="275"/>
        <end position="294"/>
    </location>
</feature>
<proteinExistence type="inferred from homology"/>
<dbReference type="EMBL" id="AHAT01028362">
    <property type="status" value="NOT_ANNOTATED_CDS"/>
    <property type="molecule type" value="Genomic_DNA"/>
</dbReference>
<evidence type="ECO:0000256" key="8">
    <source>
        <dbReference type="ARBA" id="ARBA00023224"/>
    </source>
</evidence>
<evidence type="ECO:0000256" key="1">
    <source>
        <dbReference type="ARBA" id="ARBA00004651"/>
    </source>
</evidence>
<evidence type="ECO:0000256" key="4">
    <source>
        <dbReference type="ARBA" id="ARBA00022989"/>
    </source>
</evidence>
<dbReference type="AlphaFoldDB" id="W5MWN1"/>
<evidence type="ECO:0000313" key="12">
    <source>
        <dbReference type="Ensembl" id="ENSLOCP00000012790.1"/>
    </source>
</evidence>
<dbReference type="GeneTree" id="ENSGT00940000160642"/>
<evidence type="ECO:0000256" key="2">
    <source>
        <dbReference type="ARBA" id="ARBA00022475"/>
    </source>
</evidence>
<comment type="similarity">
    <text evidence="9">Belongs to the G-protein coupled receptor 1 family.</text>
</comment>
<dbReference type="PANTHER" id="PTHR11334">
    <property type="entry name" value="MAS-RELATED G-PROTEIN COUPLED RECEPTOR"/>
    <property type="match status" value="1"/>
</dbReference>
<dbReference type="InParanoid" id="W5MWN1"/>
<reference evidence="12" key="3">
    <citation type="submission" date="2025-09" db="UniProtKB">
        <authorList>
            <consortium name="Ensembl"/>
        </authorList>
    </citation>
    <scope>IDENTIFICATION</scope>
</reference>
<evidence type="ECO:0000313" key="13">
    <source>
        <dbReference type="Proteomes" id="UP000018468"/>
    </source>
</evidence>
<reference evidence="12" key="2">
    <citation type="submission" date="2025-08" db="UniProtKB">
        <authorList>
            <consortium name="Ensembl"/>
        </authorList>
    </citation>
    <scope>IDENTIFICATION</scope>
</reference>
<keyword evidence="7 9" id="KW-0675">Receptor</keyword>
<dbReference type="PRINTS" id="PR02108">
    <property type="entry name" value="MRGPCRFAMILY"/>
</dbReference>
<dbReference type="OMA" id="MAINCIN"/>
<dbReference type="CDD" id="cd00637">
    <property type="entry name" value="7tm_classA_rhodopsin-like"/>
    <property type="match status" value="1"/>
</dbReference>
<dbReference type="PRINTS" id="PR00237">
    <property type="entry name" value="GPCRRHODOPSN"/>
</dbReference>
<feature type="transmembrane region" description="Helical" evidence="10">
    <location>
        <begin position="148"/>
        <end position="169"/>
    </location>
</feature>
<feature type="transmembrane region" description="Helical" evidence="10">
    <location>
        <begin position="67"/>
        <end position="90"/>
    </location>
</feature>
<evidence type="ECO:0000259" key="11">
    <source>
        <dbReference type="PROSITE" id="PS50262"/>
    </source>
</evidence>
<dbReference type="InterPro" id="IPR017452">
    <property type="entry name" value="GPCR_Rhodpsn_7TM"/>
</dbReference>
<keyword evidence="2" id="KW-1003">Cell membrane</keyword>
<keyword evidence="6 10" id="KW-0472">Membrane</keyword>
<dbReference type="Proteomes" id="UP000018468">
    <property type="component" value="Linkage group LG12"/>
</dbReference>
<feature type="transmembrane region" description="Helical" evidence="10">
    <location>
        <begin position="203"/>
        <end position="225"/>
    </location>
</feature>
<evidence type="ECO:0000256" key="9">
    <source>
        <dbReference type="RuleBase" id="RU000688"/>
    </source>
</evidence>
<keyword evidence="13" id="KW-1185">Reference proteome</keyword>
<dbReference type="PROSITE" id="PS50262">
    <property type="entry name" value="G_PROTEIN_RECEP_F1_2"/>
    <property type="match status" value="1"/>
</dbReference>
<evidence type="ECO:0000256" key="3">
    <source>
        <dbReference type="ARBA" id="ARBA00022692"/>
    </source>
</evidence>
<name>W5MWN1_LEPOC</name>
<sequence length="319" mass="36515">MDGFENVLNRTEETDVFNSSYVMGNESNSTTLPWVDVCLDTIFMVFGCLGNGLLIWVLGFRMKETGFFIYVLNLAVADFGFCALLATQIPIDLAKNDYIYGLMFCRIEQYLARVFYYAGTLLITTICLERCVAIRHPIWYKCRRPKKVPVFACALVWTISCLLALMTLFNLELVFFCFNDGCGHQCFVKDLEALKLLTTSEVILVYLLPLCTIFTCSSIIVYQLTKDRKVGTKRCQVNRTVCFTALLFLVCWTPFQVSQYIHVIQLIFLPNKISLISLAGQFNSCVNPFIYVLMGREIKKKVMLSFPGLRIILKRAFNE</sequence>
<keyword evidence="3 9" id="KW-0812">Transmembrane</keyword>
<keyword evidence="4 10" id="KW-1133">Transmembrane helix</keyword>
<organism evidence="12 13">
    <name type="scientific">Lepisosteus oculatus</name>
    <name type="common">Spotted gar</name>
    <dbReference type="NCBI Taxonomy" id="7918"/>
    <lineage>
        <taxon>Eukaryota</taxon>
        <taxon>Metazoa</taxon>
        <taxon>Chordata</taxon>
        <taxon>Craniata</taxon>
        <taxon>Vertebrata</taxon>
        <taxon>Euteleostomi</taxon>
        <taxon>Actinopterygii</taxon>
        <taxon>Neopterygii</taxon>
        <taxon>Holostei</taxon>
        <taxon>Semionotiformes</taxon>
        <taxon>Lepisosteidae</taxon>
        <taxon>Lepisosteus</taxon>
    </lineage>
</organism>
<feature type="domain" description="G-protein coupled receptors family 1 profile" evidence="11">
    <location>
        <begin position="50"/>
        <end position="291"/>
    </location>
</feature>
<evidence type="ECO:0000256" key="5">
    <source>
        <dbReference type="ARBA" id="ARBA00023040"/>
    </source>
</evidence>
<feature type="transmembrane region" description="Helical" evidence="10">
    <location>
        <begin position="110"/>
        <end position="128"/>
    </location>
</feature>
<feature type="transmembrane region" description="Helical" evidence="10">
    <location>
        <begin position="237"/>
        <end position="255"/>
    </location>
</feature>
<dbReference type="Gene3D" id="1.20.1070.10">
    <property type="entry name" value="Rhodopsin 7-helix transmembrane proteins"/>
    <property type="match status" value="1"/>
</dbReference>